<evidence type="ECO:0000256" key="3">
    <source>
        <dbReference type="ARBA" id="ARBA00046280"/>
    </source>
</evidence>
<dbReference type="InParanoid" id="G0QJX8"/>
<dbReference type="GO" id="GO:0012505">
    <property type="term" value="C:endomembrane system"/>
    <property type="evidence" value="ECO:0007669"/>
    <property type="project" value="UniProtKB-SubCell"/>
</dbReference>
<comment type="similarity">
    <text evidence="1">Belongs to the synaptobrevin family.</text>
</comment>
<dbReference type="SUPFAM" id="SSF64356">
    <property type="entry name" value="SNARE-like"/>
    <property type="match status" value="1"/>
</dbReference>
<keyword evidence="2 5" id="KW-0472">Membrane</keyword>
<gene>
    <name evidence="8" type="ORF">IMG5_010280</name>
</gene>
<evidence type="ECO:0000256" key="5">
    <source>
        <dbReference type="SAM" id="Phobius"/>
    </source>
</evidence>
<dbReference type="SUPFAM" id="SSF58038">
    <property type="entry name" value="SNARE fusion complex"/>
    <property type="match status" value="1"/>
</dbReference>
<dbReference type="PANTHER" id="PTHR21136">
    <property type="entry name" value="SNARE PROTEINS"/>
    <property type="match status" value="1"/>
</dbReference>
<dbReference type="InterPro" id="IPR042855">
    <property type="entry name" value="V_SNARE_CC"/>
</dbReference>
<name>G0QJX8_ICHMU</name>
<dbReference type="Gene3D" id="3.30.450.50">
    <property type="entry name" value="Longin domain"/>
    <property type="match status" value="1"/>
</dbReference>
<dbReference type="CDD" id="cd15843">
    <property type="entry name" value="R-SNARE"/>
    <property type="match status" value="1"/>
</dbReference>
<dbReference type="Pfam" id="PF00957">
    <property type="entry name" value="Synaptobrevin"/>
    <property type="match status" value="1"/>
</dbReference>
<keyword evidence="9" id="KW-1185">Reference proteome</keyword>
<reference evidence="8 9" key="1">
    <citation type="submission" date="2011-07" db="EMBL/GenBank/DDBJ databases">
        <authorList>
            <person name="Coyne R."/>
            <person name="Brami D."/>
            <person name="Johnson J."/>
            <person name="Hostetler J."/>
            <person name="Hannick L."/>
            <person name="Clark T."/>
            <person name="Cassidy-Hanley D."/>
            <person name="Inman J."/>
        </authorList>
    </citation>
    <scope>NUCLEOTIDE SEQUENCE [LARGE SCALE GENOMIC DNA]</scope>
    <source>
        <strain evidence="8 9">G5</strain>
    </source>
</reference>
<dbReference type="GeneID" id="14910674"/>
<keyword evidence="5" id="KW-0812">Transmembrane</keyword>
<protein>
    <submittedName>
        <fullName evidence="8">Synaptobrevin family protein, putative</fullName>
    </submittedName>
</protein>
<evidence type="ECO:0000313" key="9">
    <source>
        <dbReference type="Proteomes" id="UP000008983"/>
    </source>
</evidence>
<feature type="domain" description="V-SNARE coiled-coil homology" evidence="7">
    <location>
        <begin position="127"/>
        <end position="187"/>
    </location>
</feature>
<dbReference type="PANTHER" id="PTHR21136:SF168">
    <property type="entry name" value="VESICLE-ASSOCIATED MEMBRANE PROTEIN 9"/>
    <property type="match status" value="1"/>
</dbReference>
<evidence type="ECO:0000256" key="4">
    <source>
        <dbReference type="PROSITE-ProRule" id="PRU00290"/>
    </source>
</evidence>
<dbReference type="Pfam" id="PF13774">
    <property type="entry name" value="Longin"/>
    <property type="match status" value="1"/>
</dbReference>
<dbReference type="FunCoup" id="G0QJX8">
    <property type="interactions" value="197"/>
</dbReference>
<dbReference type="InterPro" id="IPR051097">
    <property type="entry name" value="Synaptobrevin-like_transport"/>
</dbReference>
<feature type="transmembrane region" description="Helical" evidence="5">
    <location>
        <begin position="191"/>
        <end position="209"/>
    </location>
</feature>
<dbReference type="AlphaFoldDB" id="G0QJX8"/>
<feature type="domain" description="Longin" evidence="6">
    <location>
        <begin position="7"/>
        <end position="112"/>
    </location>
</feature>
<keyword evidence="5" id="KW-1133">Transmembrane helix</keyword>
<dbReference type="InterPro" id="IPR011012">
    <property type="entry name" value="Longin-like_dom_sf"/>
</dbReference>
<dbReference type="Proteomes" id="UP000008983">
    <property type="component" value="Unassembled WGS sequence"/>
</dbReference>
<dbReference type="FunFam" id="3.30.450.50:FF:000015">
    <property type="entry name" value="Synaptobrevin 2 isoform 1"/>
    <property type="match status" value="1"/>
</dbReference>
<comment type="subcellular location">
    <subcellularLocation>
        <location evidence="3">Endomembrane system</location>
        <topology evidence="3">Single-pass type IV membrane protein</topology>
    </subcellularLocation>
</comment>
<dbReference type="eggNOG" id="KOG0859">
    <property type="taxonomic scope" value="Eukaryota"/>
</dbReference>
<dbReference type="PROSITE" id="PS50892">
    <property type="entry name" value="V_SNARE"/>
    <property type="match status" value="1"/>
</dbReference>
<evidence type="ECO:0000313" key="8">
    <source>
        <dbReference type="EMBL" id="EGR34479.1"/>
    </source>
</evidence>
<evidence type="ECO:0000256" key="1">
    <source>
        <dbReference type="ARBA" id="ARBA00008025"/>
    </source>
</evidence>
<keyword evidence="4" id="KW-0175">Coiled coil</keyword>
<evidence type="ECO:0000259" key="6">
    <source>
        <dbReference type="PROSITE" id="PS50859"/>
    </source>
</evidence>
<dbReference type="SMART" id="SM01270">
    <property type="entry name" value="Longin"/>
    <property type="match status" value="1"/>
</dbReference>
<organism evidence="8 9">
    <name type="scientific">Ichthyophthirius multifiliis</name>
    <name type="common">White spot disease agent</name>
    <name type="synonym">Ich</name>
    <dbReference type="NCBI Taxonomy" id="5932"/>
    <lineage>
        <taxon>Eukaryota</taxon>
        <taxon>Sar</taxon>
        <taxon>Alveolata</taxon>
        <taxon>Ciliophora</taxon>
        <taxon>Intramacronucleata</taxon>
        <taxon>Oligohymenophorea</taxon>
        <taxon>Hymenostomatida</taxon>
        <taxon>Ophryoglenina</taxon>
        <taxon>Ichthyophthirius</taxon>
    </lineage>
</organism>
<dbReference type="RefSeq" id="XP_004039783.1">
    <property type="nucleotide sequence ID" value="XM_004039735.1"/>
</dbReference>
<dbReference type="OrthoDB" id="312685at2759"/>
<sequence length="210" mass="24418">MSIIYAIIARGKDTTLIEYTTASGSFPQISRDLVKNIQKDTKMTIAYNDKYYFHYINENNFTYMCLTESTFSKRNAFGFLYELQEKFCDTFTYDQRTVAINYSLNNQFADIIKKLMNQYSSDLENDKISKLKNSVNEIKSIIVENVDKLIDRQNRIELLVRTTSQMNITATNIKQQACQLRRETYWKTMKVKIMIGAAAIVGTIGFFTLI</sequence>
<evidence type="ECO:0000256" key="2">
    <source>
        <dbReference type="ARBA" id="ARBA00023136"/>
    </source>
</evidence>
<dbReference type="InterPro" id="IPR010908">
    <property type="entry name" value="Longin_dom"/>
</dbReference>
<proteinExistence type="inferred from homology"/>
<dbReference type="CDD" id="cd14824">
    <property type="entry name" value="Longin"/>
    <property type="match status" value="1"/>
</dbReference>
<dbReference type="Gene3D" id="1.20.5.110">
    <property type="match status" value="1"/>
</dbReference>
<dbReference type="OMA" id="RLNFFMW"/>
<dbReference type="STRING" id="857967.G0QJX8"/>
<dbReference type="PROSITE" id="PS50859">
    <property type="entry name" value="LONGIN"/>
    <property type="match status" value="1"/>
</dbReference>
<dbReference type="EMBL" id="GL983107">
    <property type="protein sequence ID" value="EGR34479.1"/>
    <property type="molecule type" value="Genomic_DNA"/>
</dbReference>
<accession>G0QJX8</accession>
<evidence type="ECO:0000259" key="7">
    <source>
        <dbReference type="PROSITE" id="PS50892"/>
    </source>
</evidence>